<feature type="region of interest" description="Disordered" evidence="1">
    <location>
        <begin position="48"/>
        <end position="71"/>
    </location>
</feature>
<reference evidence="2" key="1">
    <citation type="journal article" date="2014" name="Int. J. Syst. Evol. Microbiol.">
        <title>Complete genome sequence of Corynebacterium casei LMG S-19264T (=DSM 44701T), isolated from a smear-ripened cheese.</title>
        <authorList>
            <consortium name="US DOE Joint Genome Institute (JGI-PGF)"/>
            <person name="Walter F."/>
            <person name="Albersmeier A."/>
            <person name="Kalinowski J."/>
            <person name="Ruckert C."/>
        </authorList>
    </citation>
    <scope>NUCLEOTIDE SEQUENCE</scope>
    <source>
        <strain evidence="2">CGMCC 1.12754</strain>
    </source>
</reference>
<reference evidence="2" key="2">
    <citation type="submission" date="2020-09" db="EMBL/GenBank/DDBJ databases">
        <authorList>
            <person name="Sun Q."/>
            <person name="Zhou Y."/>
        </authorList>
    </citation>
    <scope>NUCLEOTIDE SEQUENCE</scope>
    <source>
        <strain evidence="2">CGMCC 1.12754</strain>
    </source>
</reference>
<comment type="caution">
    <text evidence="2">The sequence shown here is derived from an EMBL/GenBank/DDBJ whole genome shotgun (WGS) entry which is preliminary data.</text>
</comment>
<feature type="compositionally biased region" description="Basic and acidic residues" evidence="1">
    <location>
        <begin position="54"/>
        <end position="71"/>
    </location>
</feature>
<dbReference type="Proteomes" id="UP000622860">
    <property type="component" value="Unassembled WGS sequence"/>
</dbReference>
<proteinExistence type="predicted"/>
<name>A0A917H8D1_9BACI</name>
<dbReference type="InterPro" id="IPR025953">
    <property type="entry name" value="YlbD_coat"/>
</dbReference>
<evidence type="ECO:0000256" key="1">
    <source>
        <dbReference type="SAM" id="MobiDB-lite"/>
    </source>
</evidence>
<dbReference type="AlphaFoldDB" id="A0A917H8D1"/>
<evidence type="ECO:0008006" key="4">
    <source>
        <dbReference type="Google" id="ProtNLM"/>
    </source>
</evidence>
<protein>
    <recommendedName>
        <fullName evidence="4">Cytosolic protein</fullName>
    </recommendedName>
</protein>
<sequence length="134" mass="15821">MNEDNLHPTVREFKAFLQEHPKLIEEVRKSGQSWQGHYEQWVLLGEDDPMWNSYKDDSNNKDETKKKGTDKQSEIVGQLLKLTENIDLNKVQKQAQQLSSTLSTVQEMLGQFKDTKELPKIPDNQNQRFNWFRD</sequence>
<dbReference type="RefSeq" id="WP_188454507.1">
    <property type="nucleotide sequence ID" value="NZ_BMFR01000003.1"/>
</dbReference>
<dbReference type="EMBL" id="BMFR01000003">
    <property type="protein sequence ID" value="GGG69966.1"/>
    <property type="molecule type" value="Genomic_DNA"/>
</dbReference>
<organism evidence="2 3">
    <name type="scientific">Virgibacillus oceani</name>
    <dbReference type="NCBI Taxonomy" id="1479511"/>
    <lineage>
        <taxon>Bacteria</taxon>
        <taxon>Bacillati</taxon>
        <taxon>Bacillota</taxon>
        <taxon>Bacilli</taxon>
        <taxon>Bacillales</taxon>
        <taxon>Bacillaceae</taxon>
        <taxon>Virgibacillus</taxon>
    </lineage>
</organism>
<evidence type="ECO:0000313" key="2">
    <source>
        <dbReference type="EMBL" id="GGG69966.1"/>
    </source>
</evidence>
<accession>A0A917H8D1</accession>
<dbReference type="SUPFAM" id="SSF101082">
    <property type="entry name" value="Typo IV secretion system protein TraC"/>
    <property type="match status" value="1"/>
</dbReference>
<gene>
    <name evidence="2" type="ORF">GCM10011398_12490</name>
</gene>
<dbReference type="Pfam" id="PF14071">
    <property type="entry name" value="YlbD_coat"/>
    <property type="match status" value="1"/>
</dbReference>
<keyword evidence="3" id="KW-1185">Reference proteome</keyword>
<evidence type="ECO:0000313" key="3">
    <source>
        <dbReference type="Proteomes" id="UP000622860"/>
    </source>
</evidence>